<feature type="region of interest" description="Disordered" evidence="1">
    <location>
        <begin position="101"/>
        <end position="140"/>
    </location>
</feature>
<name>A0A0E0R918_ORYRU</name>
<evidence type="ECO:0000313" key="3">
    <source>
        <dbReference type="Proteomes" id="UP000008022"/>
    </source>
</evidence>
<sequence length="140" mass="15265">MSSSSGVGPHRAKQSPCVTQNRAIVVNPSCEPRLTERGAPHRETAQAPLCRFGRGLRYGGSTLVGWLRSVAARAVRLYLQRAEHQARPAPPAHGVYRGFRYEKKKRMKPQPTDASDVDKLGDLKGRAQEEGIGSCSITAT</sequence>
<evidence type="ECO:0000256" key="1">
    <source>
        <dbReference type="SAM" id="MobiDB-lite"/>
    </source>
</evidence>
<protein>
    <submittedName>
        <fullName evidence="2">Uncharacterized protein</fullName>
    </submittedName>
</protein>
<reference evidence="2" key="2">
    <citation type="submission" date="2015-06" db="UniProtKB">
        <authorList>
            <consortium name="EnsemblPlants"/>
        </authorList>
    </citation>
    <scope>IDENTIFICATION</scope>
</reference>
<proteinExistence type="predicted"/>
<accession>A0A0E0R918</accession>
<evidence type="ECO:0000313" key="2">
    <source>
        <dbReference type="EnsemblPlants" id="ORUFI11G16120.1"/>
    </source>
</evidence>
<organism evidence="2 3">
    <name type="scientific">Oryza rufipogon</name>
    <name type="common">Brownbeard rice</name>
    <name type="synonym">Asian wild rice</name>
    <dbReference type="NCBI Taxonomy" id="4529"/>
    <lineage>
        <taxon>Eukaryota</taxon>
        <taxon>Viridiplantae</taxon>
        <taxon>Streptophyta</taxon>
        <taxon>Embryophyta</taxon>
        <taxon>Tracheophyta</taxon>
        <taxon>Spermatophyta</taxon>
        <taxon>Magnoliopsida</taxon>
        <taxon>Liliopsida</taxon>
        <taxon>Poales</taxon>
        <taxon>Poaceae</taxon>
        <taxon>BOP clade</taxon>
        <taxon>Oryzoideae</taxon>
        <taxon>Oryzeae</taxon>
        <taxon>Oryzinae</taxon>
        <taxon>Oryza</taxon>
    </lineage>
</organism>
<dbReference type="EnsemblPlants" id="ORUFI11G16120.1">
    <property type="protein sequence ID" value="ORUFI11G16120.1"/>
    <property type="gene ID" value="ORUFI11G16120"/>
</dbReference>
<feature type="compositionally biased region" description="Basic and acidic residues" evidence="1">
    <location>
        <begin position="116"/>
        <end position="129"/>
    </location>
</feature>
<dbReference type="Gramene" id="ORUFI11G16120.1">
    <property type="protein sequence ID" value="ORUFI11G16120.1"/>
    <property type="gene ID" value="ORUFI11G16120"/>
</dbReference>
<keyword evidence="3" id="KW-1185">Reference proteome</keyword>
<reference evidence="3" key="1">
    <citation type="submission" date="2013-06" db="EMBL/GenBank/DDBJ databases">
        <authorList>
            <person name="Zhao Q."/>
        </authorList>
    </citation>
    <scope>NUCLEOTIDE SEQUENCE</scope>
    <source>
        <strain evidence="3">cv. W1943</strain>
    </source>
</reference>
<dbReference type="Proteomes" id="UP000008022">
    <property type="component" value="Unassembled WGS sequence"/>
</dbReference>
<dbReference type="HOGENOM" id="CLU_1838418_0_0_1"/>
<dbReference type="AlphaFoldDB" id="A0A0E0R918"/>